<dbReference type="InterPro" id="IPR008538">
    <property type="entry name" value="Uma2"/>
</dbReference>
<reference evidence="3" key="2">
    <citation type="submission" date="2023-11" db="EMBL/GenBank/DDBJ databases">
        <title>MicrobeMod: A computational toolkit for identifying prokaryotic methylation and restriction-modification with nanopore sequencing.</title>
        <authorList>
            <person name="Crits-Christoph A."/>
            <person name="Kang S.C."/>
            <person name="Lee H."/>
            <person name="Ostrov N."/>
        </authorList>
    </citation>
    <scope>NUCLEOTIDE SEQUENCE</scope>
    <source>
        <strain evidence="3">ATCC 51242</strain>
    </source>
</reference>
<dbReference type="Gene3D" id="3.90.1570.10">
    <property type="entry name" value="tt1808, chain A"/>
    <property type="match status" value="1"/>
</dbReference>
<accession>A0A023X6V0</accession>
<dbReference type="RefSeq" id="WP_041338653.1">
    <property type="nucleotide sequence ID" value="NZ_CP007515.1"/>
</dbReference>
<dbReference type="Proteomes" id="UP001281130">
    <property type="component" value="Unassembled WGS sequence"/>
</dbReference>
<proteinExistence type="predicted"/>
<dbReference type="AlphaFoldDB" id="A0A023X6V0"/>
<keyword evidence="3" id="KW-0378">Hydrolase</keyword>
<name>A0A023X6V0_RUBRA</name>
<dbReference type="eggNOG" id="COG4636">
    <property type="taxonomic scope" value="Bacteria"/>
</dbReference>
<dbReference type="KEGG" id="rrd:RradSPS_2884"/>
<protein>
    <submittedName>
        <fullName evidence="3">Uma2 family endonuclease</fullName>
    </submittedName>
    <submittedName>
        <fullName evidence="2">Uncharacterized protein conserved in cyanobacteria</fullName>
    </submittedName>
</protein>
<evidence type="ECO:0000313" key="3">
    <source>
        <dbReference type="EMBL" id="MDX5895426.1"/>
    </source>
</evidence>
<evidence type="ECO:0000259" key="1">
    <source>
        <dbReference type="Pfam" id="PF05685"/>
    </source>
</evidence>
<dbReference type="Pfam" id="PF05685">
    <property type="entry name" value="Uma2"/>
    <property type="match status" value="1"/>
</dbReference>
<evidence type="ECO:0000313" key="2">
    <source>
        <dbReference type="EMBL" id="AHY48167.1"/>
    </source>
</evidence>
<dbReference type="PANTHER" id="PTHR36558">
    <property type="entry name" value="GLR1098 PROTEIN"/>
    <property type="match status" value="1"/>
</dbReference>
<dbReference type="CDD" id="cd06260">
    <property type="entry name" value="DUF820-like"/>
    <property type="match status" value="1"/>
</dbReference>
<keyword evidence="3" id="KW-0540">Nuclease</keyword>
<dbReference type="EMBL" id="CP007515">
    <property type="protein sequence ID" value="AHY48167.1"/>
    <property type="molecule type" value="Genomic_DNA"/>
</dbReference>
<gene>
    <name evidence="2" type="ORF">RradSPS_2884</name>
    <name evidence="3" type="ORF">SIL72_15470</name>
</gene>
<evidence type="ECO:0000313" key="4">
    <source>
        <dbReference type="Proteomes" id="UP000025229"/>
    </source>
</evidence>
<geneLocation type="plasmid" evidence="2">
    <name>1</name>
</geneLocation>
<dbReference type="EMBL" id="JAWXXX010000002">
    <property type="protein sequence ID" value="MDX5895426.1"/>
    <property type="molecule type" value="Genomic_DNA"/>
</dbReference>
<dbReference type="GO" id="GO:0004519">
    <property type="term" value="F:endonuclease activity"/>
    <property type="evidence" value="ECO:0007669"/>
    <property type="project" value="UniProtKB-KW"/>
</dbReference>
<reference evidence="2 4" key="1">
    <citation type="submission" date="2014-03" db="EMBL/GenBank/DDBJ databases">
        <title>Complete genome sequence of the Radio-Resistant Rubrobacter radiotolerans RSPS-4.</title>
        <authorList>
            <person name="Egas C.C."/>
            <person name="Barroso C.C."/>
            <person name="Froufe H.J.C."/>
            <person name="Pacheco J.J."/>
            <person name="Albuquerque L.L."/>
            <person name="da Costa M.M.S."/>
        </authorList>
    </citation>
    <scope>NUCLEOTIDE SEQUENCE [LARGE SCALE GENOMIC DNA]</scope>
    <source>
        <strain evidence="2 4">RSPS-4</strain>
        <plasmid evidence="2 4">1</plasmid>
    </source>
</reference>
<dbReference type="OrthoDB" id="9799703at2"/>
<dbReference type="PANTHER" id="PTHR36558:SF1">
    <property type="entry name" value="RESTRICTION ENDONUCLEASE DOMAIN-CONTAINING PROTEIN-RELATED"/>
    <property type="match status" value="1"/>
</dbReference>
<dbReference type="SUPFAM" id="SSF52980">
    <property type="entry name" value="Restriction endonuclease-like"/>
    <property type="match status" value="1"/>
</dbReference>
<dbReference type="InterPro" id="IPR012296">
    <property type="entry name" value="Nuclease_put_TT1808"/>
</dbReference>
<keyword evidence="4" id="KW-1185">Reference proteome</keyword>
<sequence>MSESTKPHYLLSVGEYLALERGSSVRHEYVGGELYAITGASRRHNRIALNIARRLADAAEGSPCRVYVSDMKVRVEEAFYYPDVMVCCERPPEDEYTEDAPCVVVEVLSPSTEGTDRREKLAAYERIPSLKAYVIVAQDERLVTHYARDETGRWRRGDLTGEGRLPVSCPEGAELTLDEVYAGVEGL</sequence>
<dbReference type="HOGENOM" id="CLU_076312_6_0_11"/>
<feature type="domain" description="Putative restriction endonuclease" evidence="1">
    <location>
        <begin position="15"/>
        <end position="168"/>
    </location>
</feature>
<dbReference type="InterPro" id="IPR011335">
    <property type="entry name" value="Restrct_endonuc-II-like"/>
</dbReference>
<dbReference type="Proteomes" id="UP000025229">
    <property type="component" value="Plasmid 1"/>
</dbReference>
<keyword evidence="3" id="KW-0255">Endonuclease</keyword>
<organism evidence="2 4">
    <name type="scientific">Rubrobacter radiotolerans</name>
    <name type="common">Arthrobacter radiotolerans</name>
    <dbReference type="NCBI Taxonomy" id="42256"/>
    <lineage>
        <taxon>Bacteria</taxon>
        <taxon>Bacillati</taxon>
        <taxon>Actinomycetota</taxon>
        <taxon>Rubrobacteria</taxon>
        <taxon>Rubrobacterales</taxon>
        <taxon>Rubrobacteraceae</taxon>
        <taxon>Rubrobacter</taxon>
    </lineage>
</organism>
<keyword evidence="2" id="KW-0614">Plasmid</keyword>